<dbReference type="EMBL" id="WHVB01000024">
    <property type="protein sequence ID" value="KAF8471002.1"/>
    <property type="molecule type" value="Genomic_DNA"/>
</dbReference>
<comment type="caution">
    <text evidence="1">The sequence shown here is derived from an EMBL/GenBank/DDBJ whole genome shotgun (WGS) entry which is preliminary data.</text>
</comment>
<sequence length="147" mass="17517">MSAYARTPESHAAWQQLKHNVAHRPDEEQRARRQRGTQELHRLLAQLQESPTPERLERFCRVSEEVTSLAEQAFLRTLDRDRQQDMCIADLQAGIENYRRQFDEHLRLVDFVHQQHVLALEKQIEIERRKRVYAENELRKATTHKGP</sequence>
<gene>
    <name evidence="1" type="ORF">DFH94DRAFT_696824</name>
</gene>
<dbReference type="Proteomes" id="UP000759537">
    <property type="component" value="Unassembled WGS sequence"/>
</dbReference>
<protein>
    <submittedName>
        <fullName evidence="1">Uncharacterized protein</fullName>
    </submittedName>
</protein>
<proteinExistence type="predicted"/>
<keyword evidence="2" id="KW-1185">Reference proteome</keyword>
<evidence type="ECO:0000313" key="1">
    <source>
        <dbReference type="EMBL" id="KAF8471002.1"/>
    </source>
</evidence>
<reference evidence="1" key="2">
    <citation type="journal article" date="2020" name="Nat. Commun.">
        <title>Large-scale genome sequencing of mycorrhizal fungi provides insights into the early evolution of symbiotic traits.</title>
        <authorList>
            <person name="Miyauchi S."/>
            <person name="Kiss E."/>
            <person name="Kuo A."/>
            <person name="Drula E."/>
            <person name="Kohler A."/>
            <person name="Sanchez-Garcia M."/>
            <person name="Morin E."/>
            <person name="Andreopoulos B."/>
            <person name="Barry K.W."/>
            <person name="Bonito G."/>
            <person name="Buee M."/>
            <person name="Carver A."/>
            <person name="Chen C."/>
            <person name="Cichocki N."/>
            <person name="Clum A."/>
            <person name="Culley D."/>
            <person name="Crous P.W."/>
            <person name="Fauchery L."/>
            <person name="Girlanda M."/>
            <person name="Hayes R.D."/>
            <person name="Keri Z."/>
            <person name="LaButti K."/>
            <person name="Lipzen A."/>
            <person name="Lombard V."/>
            <person name="Magnuson J."/>
            <person name="Maillard F."/>
            <person name="Murat C."/>
            <person name="Nolan M."/>
            <person name="Ohm R.A."/>
            <person name="Pangilinan J."/>
            <person name="Pereira M.F."/>
            <person name="Perotto S."/>
            <person name="Peter M."/>
            <person name="Pfister S."/>
            <person name="Riley R."/>
            <person name="Sitrit Y."/>
            <person name="Stielow J.B."/>
            <person name="Szollosi G."/>
            <person name="Zifcakova L."/>
            <person name="Stursova M."/>
            <person name="Spatafora J.W."/>
            <person name="Tedersoo L."/>
            <person name="Vaario L.M."/>
            <person name="Yamada A."/>
            <person name="Yan M."/>
            <person name="Wang P."/>
            <person name="Xu J."/>
            <person name="Bruns T."/>
            <person name="Baldrian P."/>
            <person name="Vilgalys R."/>
            <person name="Dunand C."/>
            <person name="Henrissat B."/>
            <person name="Grigoriev I.V."/>
            <person name="Hibbett D."/>
            <person name="Nagy L.G."/>
            <person name="Martin F.M."/>
        </authorList>
    </citation>
    <scope>NUCLEOTIDE SEQUENCE</scope>
    <source>
        <strain evidence="1">Prilba</strain>
    </source>
</reference>
<name>A0A9P5MMI3_9AGAM</name>
<evidence type="ECO:0000313" key="2">
    <source>
        <dbReference type="Proteomes" id="UP000759537"/>
    </source>
</evidence>
<dbReference type="AlphaFoldDB" id="A0A9P5MMI3"/>
<accession>A0A9P5MMI3</accession>
<organism evidence="1 2">
    <name type="scientific">Russula ochroleuca</name>
    <dbReference type="NCBI Taxonomy" id="152965"/>
    <lineage>
        <taxon>Eukaryota</taxon>
        <taxon>Fungi</taxon>
        <taxon>Dikarya</taxon>
        <taxon>Basidiomycota</taxon>
        <taxon>Agaricomycotina</taxon>
        <taxon>Agaricomycetes</taxon>
        <taxon>Russulales</taxon>
        <taxon>Russulaceae</taxon>
        <taxon>Russula</taxon>
    </lineage>
</organism>
<dbReference type="OrthoDB" id="3192226at2759"/>
<reference evidence="1" key="1">
    <citation type="submission" date="2019-10" db="EMBL/GenBank/DDBJ databases">
        <authorList>
            <consortium name="DOE Joint Genome Institute"/>
            <person name="Kuo A."/>
            <person name="Miyauchi S."/>
            <person name="Kiss E."/>
            <person name="Drula E."/>
            <person name="Kohler A."/>
            <person name="Sanchez-Garcia M."/>
            <person name="Andreopoulos B."/>
            <person name="Barry K.W."/>
            <person name="Bonito G."/>
            <person name="Buee M."/>
            <person name="Carver A."/>
            <person name="Chen C."/>
            <person name="Cichocki N."/>
            <person name="Clum A."/>
            <person name="Culley D."/>
            <person name="Crous P.W."/>
            <person name="Fauchery L."/>
            <person name="Girlanda M."/>
            <person name="Hayes R."/>
            <person name="Keri Z."/>
            <person name="LaButti K."/>
            <person name="Lipzen A."/>
            <person name="Lombard V."/>
            <person name="Magnuson J."/>
            <person name="Maillard F."/>
            <person name="Morin E."/>
            <person name="Murat C."/>
            <person name="Nolan M."/>
            <person name="Ohm R."/>
            <person name="Pangilinan J."/>
            <person name="Pereira M."/>
            <person name="Perotto S."/>
            <person name="Peter M."/>
            <person name="Riley R."/>
            <person name="Sitrit Y."/>
            <person name="Stielow B."/>
            <person name="Szollosi G."/>
            <person name="Zifcakova L."/>
            <person name="Stursova M."/>
            <person name="Spatafora J.W."/>
            <person name="Tedersoo L."/>
            <person name="Vaario L.-M."/>
            <person name="Yamada A."/>
            <person name="Yan M."/>
            <person name="Wang P."/>
            <person name="Xu J."/>
            <person name="Bruns T."/>
            <person name="Baldrian P."/>
            <person name="Vilgalys R."/>
            <person name="Henrissat B."/>
            <person name="Grigoriev I.V."/>
            <person name="Hibbett D."/>
            <person name="Nagy L.G."/>
            <person name="Martin F.M."/>
        </authorList>
    </citation>
    <scope>NUCLEOTIDE SEQUENCE</scope>
    <source>
        <strain evidence="1">Prilba</strain>
    </source>
</reference>